<dbReference type="PROSITE" id="PS50048">
    <property type="entry name" value="ZN2_CY6_FUNGAL_2"/>
    <property type="match status" value="1"/>
</dbReference>
<keyword evidence="3" id="KW-0804">Transcription</keyword>
<evidence type="ECO:0000313" key="7">
    <source>
        <dbReference type="Proteomes" id="UP001215712"/>
    </source>
</evidence>
<dbReference type="EMBL" id="JAQJAN010000002">
    <property type="protein sequence ID" value="KAJ5737939.1"/>
    <property type="molecule type" value="Genomic_DNA"/>
</dbReference>
<evidence type="ECO:0000259" key="5">
    <source>
        <dbReference type="PROSITE" id="PS50048"/>
    </source>
</evidence>
<sequence length="47" mass="5508">MLHGKRLSRSRTGCLQCRKRHNKCDEKRPICSFCSSRDLECQWPSGL</sequence>
<feature type="non-terminal residue" evidence="6">
    <location>
        <position position="47"/>
    </location>
</feature>
<keyword evidence="2" id="KW-0238">DNA-binding</keyword>
<dbReference type="AlphaFoldDB" id="A0AAD6HTI5"/>
<keyword evidence="4" id="KW-0539">Nucleus</keyword>
<dbReference type="CDD" id="cd00067">
    <property type="entry name" value="GAL4"/>
    <property type="match status" value="1"/>
</dbReference>
<dbReference type="InterPro" id="IPR036864">
    <property type="entry name" value="Zn2-C6_fun-type_DNA-bd_sf"/>
</dbReference>
<dbReference type="Pfam" id="PF00172">
    <property type="entry name" value="Zn_clus"/>
    <property type="match status" value="1"/>
</dbReference>
<feature type="domain" description="Zn(2)-C6 fungal-type" evidence="5">
    <location>
        <begin position="13"/>
        <end position="43"/>
    </location>
</feature>
<dbReference type="GO" id="GO:0008270">
    <property type="term" value="F:zinc ion binding"/>
    <property type="evidence" value="ECO:0007669"/>
    <property type="project" value="InterPro"/>
</dbReference>
<reference evidence="6" key="2">
    <citation type="submission" date="2023-01" db="EMBL/GenBank/DDBJ databases">
        <authorList>
            <person name="Petersen C."/>
        </authorList>
    </citation>
    <scope>NUCLEOTIDE SEQUENCE</scope>
    <source>
        <strain evidence="6">IBT 17514</strain>
    </source>
</reference>
<dbReference type="InterPro" id="IPR001138">
    <property type="entry name" value="Zn2Cys6_DnaBD"/>
</dbReference>
<proteinExistence type="predicted"/>
<name>A0AAD6HTI5_9EURO</name>
<dbReference type="Gene3D" id="4.10.240.10">
    <property type="entry name" value="Zn(2)-C6 fungal-type DNA-binding domain"/>
    <property type="match status" value="1"/>
</dbReference>
<dbReference type="PANTHER" id="PTHR37534:SF46">
    <property type="entry name" value="ZN(II)2CYS6 TRANSCRIPTION FACTOR (EUROFUNG)"/>
    <property type="match status" value="1"/>
</dbReference>
<dbReference type="Proteomes" id="UP001215712">
    <property type="component" value="Unassembled WGS sequence"/>
</dbReference>
<keyword evidence="1" id="KW-0805">Transcription regulation</keyword>
<gene>
    <name evidence="6" type="ORF">N7493_001094</name>
</gene>
<dbReference type="PROSITE" id="PS00463">
    <property type="entry name" value="ZN2_CY6_FUNGAL_1"/>
    <property type="match status" value="1"/>
</dbReference>
<dbReference type="GO" id="GO:0003677">
    <property type="term" value="F:DNA binding"/>
    <property type="evidence" value="ECO:0007669"/>
    <property type="project" value="UniProtKB-KW"/>
</dbReference>
<organism evidence="6 7">
    <name type="scientific">Penicillium malachiteum</name>
    <dbReference type="NCBI Taxonomy" id="1324776"/>
    <lineage>
        <taxon>Eukaryota</taxon>
        <taxon>Fungi</taxon>
        <taxon>Dikarya</taxon>
        <taxon>Ascomycota</taxon>
        <taxon>Pezizomycotina</taxon>
        <taxon>Eurotiomycetes</taxon>
        <taxon>Eurotiomycetidae</taxon>
        <taxon>Eurotiales</taxon>
        <taxon>Aspergillaceae</taxon>
        <taxon>Penicillium</taxon>
    </lineage>
</organism>
<dbReference type="PANTHER" id="PTHR37534">
    <property type="entry name" value="TRANSCRIPTIONAL ACTIVATOR PROTEIN UGA3"/>
    <property type="match status" value="1"/>
</dbReference>
<dbReference type="GO" id="GO:0000981">
    <property type="term" value="F:DNA-binding transcription factor activity, RNA polymerase II-specific"/>
    <property type="evidence" value="ECO:0007669"/>
    <property type="project" value="InterPro"/>
</dbReference>
<evidence type="ECO:0000256" key="1">
    <source>
        <dbReference type="ARBA" id="ARBA00023015"/>
    </source>
</evidence>
<dbReference type="SMART" id="SM00066">
    <property type="entry name" value="GAL4"/>
    <property type="match status" value="1"/>
</dbReference>
<keyword evidence="7" id="KW-1185">Reference proteome</keyword>
<evidence type="ECO:0000313" key="6">
    <source>
        <dbReference type="EMBL" id="KAJ5737939.1"/>
    </source>
</evidence>
<comment type="caution">
    <text evidence="6">The sequence shown here is derived from an EMBL/GenBank/DDBJ whole genome shotgun (WGS) entry which is preliminary data.</text>
</comment>
<dbReference type="SUPFAM" id="SSF57701">
    <property type="entry name" value="Zn2/Cys6 DNA-binding domain"/>
    <property type="match status" value="1"/>
</dbReference>
<evidence type="ECO:0000256" key="3">
    <source>
        <dbReference type="ARBA" id="ARBA00023163"/>
    </source>
</evidence>
<reference evidence="6" key="1">
    <citation type="journal article" date="2023" name="IMA Fungus">
        <title>Comparative genomic study of the Penicillium genus elucidates a diverse pangenome and 15 lateral gene transfer events.</title>
        <authorList>
            <person name="Petersen C."/>
            <person name="Sorensen T."/>
            <person name="Nielsen M.R."/>
            <person name="Sondergaard T.E."/>
            <person name="Sorensen J.L."/>
            <person name="Fitzpatrick D.A."/>
            <person name="Frisvad J.C."/>
            <person name="Nielsen K.L."/>
        </authorList>
    </citation>
    <scope>NUCLEOTIDE SEQUENCE</scope>
    <source>
        <strain evidence="6">IBT 17514</strain>
    </source>
</reference>
<protein>
    <submittedName>
        <fullName evidence="6">Transcriptional regulator family: Fungal Specific TF</fullName>
    </submittedName>
</protein>
<accession>A0AAD6HTI5</accession>
<evidence type="ECO:0000256" key="4">
    <source>
        <dbReference type="ARBA" id="ARBA00023242"/>
    </source>
</evidence>
<evidence type="ECO:0000256" key="2">
    <source>
        <dbReference type="ARBA" id="ARBA00023125"/>
    </source>
</evidence>